<dbReference type="FunFam" id="3.80.10.10:FF:000801">
    <property type="entry name" value="Outer arm dynein light chain 1"/>
    <property type="match status" value="1"/>
</dbReference>
<sequence length="1135" mass="128462">MAVVTGDRYVEYLVKFVEKHADPLLEGTLVLKLNPVGLHYVQSRLEALEELEGLQAGAPVDYLRAYISDLGDHRALEQLRRILRLLTSLKVVSVLPPPARDPTPLSLLPFGRLKVLELRGCDLSTSAARGLLELRHTLEKIICHNSTNALRHVFASRIADIKESPVWNRLTFVSCACNDLIFMDESLQLLPVVETLDISRNRCAKVDNMRKCPKLRYLDLGFNQLRSIASFSEITCPIVKLVLRNNALTTLRGIENLKSIEGLDLSYNIISNCSEIEILASLPSLQNLWLEGNPICCATWCRPQVFSFFPHPEKLKLDGKGISTKEFWKRQIILASRQKRPAAFGFYSPAKYNADGEESFNTKTKKLSRLACIEDEEQGRDVCPESTEQESISCDSEIRSREENTASDAETEIAGLINRIELMKKENSFLWLQEFKQWMDHSTENIDGSKFIGDVSRIVKENYMKNNKSDKHLGDRSRYVESSVQASAVDHTTNMFESDYSFTDTSIDINSHQYFDSVGEVASESSEDYYHREGQCVLKSGRVVLKQGQLKGYYHQEVNSLPVKNLLADGLIIQRDSMDRKVDGTPLLAIGEIMESHSSSGCPSSPPHYQEDILQRRHNLEEELMQLSAESYSVALSDSDTSCSGDNICDHDQLLSEDSLNRSMENHLHENFPNNNYYDQRHDDPHIRQNGRYLFSCHADQISSIGKLLNQDCSNKVLVDADCDEIDHIMEQEEDCLEKRKCKRKPKRTIMPLLEENCTVGNSEVQYQKLNGTPEASKTGVENGPRIQTFGKSDFQKAHEDKEWTLINSLETSLVDGSGKSTSLGECTSCFSDCDEIIKSNFHVNVADSRASEVCLQCMRCDGILKLESGYQERELVLLLSSENKLYVLLMDFTSGGSVVGCHRLEDVKEVGVGIGQQVVSVHFEMDSPYIFITRSIEKSKQLLHLLQACDLSATNNKCLLKSLEQIQVKLFEEHVCGGQTMSIFLYSMLLFWHSNSKEESWQSRSLFIIEGYVLLCIEDLMQLSSLPMDDVSCSSYLTLDLCCSISDISEMVIEPQESRCITLTLDSVSPRSFCSADLDKEKRSFMIKRDKMTTGSFTWKFKWFSEETLVKFVSLLKAMHEATTLSPLPVRYVP</sequence>
<keyword evidence="5" id="KW-0175">Coiled coil</keyword>
<evidence type="ECO:0000256" key="2">
    <source>
        <dbReference type="ARBA" id="ARBA00022490"/>
    </source>
</evidence>
<keyword evidence="7" id="KW-1185">Reference proteome</keyword>
<keyword evidence="4" id="KW-0677">Repeat</keyword>
<protein>
    <recommendedName>
        <fullName evidence="8">Serine/threonine-protein kinase 11-interacting protein</fullName>
    </recommendedName>
</protein>
<evidence type="ECO:0000256" key="3">
    <source>
        <dbReference type="ARBA" id="ARBA00022614"/>
    </source>
</evidence>
<comment type="caution">
    <text evidence="6">The sequence shown here is derived from an EMBL/GenBank/DDBJ whole genome shotgun (WGS) entry which is preliminary data.</text>
</comment>
<dbReference type="PROSITE" id="PS51450">
    <property type="entry name" value="LRR"/>
    <property type="match status" value="1"/>
</dbReference>
<evidence type="ECO:0000313" key="6">
    <source>
        <dbReference type="EMBL" id="KAJ4974913.1"/>
    </source>
</evidence>
<organism evidence="6 7">
    <name type="scientific">Protea cynaroides</name>
    <dbReference type="NCBI Taxonomy" id="273540"/>
    <lineage>
        <taxon>Eukaryota</taxon>
        <taxon>Viridiplantae</taxon>
        <taxon>Streptophyta</taxon>
        <taxon>Embryophyta</taxon>
        <taxon>Tracheophyta</taxon>
        <taxon>Spermatophyta</taxon>
        <taxon>Magnoliopsida</taxon>
        <taxon>Proteales</taxon>
        <taxon>Proteaceae</taxon>
        <taxon>Protea</taxon>
    </lineage>
</organism>
<dbReference type="OrthoDB" id="7451790at2759"/>
<dbReference type="SUPFAM" id="SSF52058">
    <property type="entry name" value="L domain-like"/>
    <property type="match status" value="1"/>
</dbReference>
<dbReference type="Gene3D" id="3.80.10.10">
    <property type="entry name" value="Ribonuclease Inhibitor"/>
    <property type="match status" value="1"/>
</dbReference>
<accession>A0A9Q0KQB7</accession>
<dbReference type="EMBL" id="JAMYWD010000004">
    <property type="protein sequence ID" value="KAJ4974913.1"/>
    <property type="molecule type" value="Genomic_DNA"/>
</dbReference>
<evidence type="ECO:0008006" key="8">
    <source>
        <dbReference type="Google" id="ProtNLM"/>
    </source>
</evidence>
<dbReference type="InterPro" id="IPR032675">
    <property type="entry name" value="LRR_dom_sf"/>
</dbReference>
<name>A0A9Q0KQB7_9MAGN</name>
<dbReference type="Proteomes" id="UP001141806">
    <property type="component" value="Unassembled WGS sequence"/>
</dbReference>
<evidence type="ECO:0000256" key="1">
    <source>
        <dbReference type="ARBA" id="ARBA00004496"/>
    </source>
</evidence>
<dbReference type="PANTHER" id="PTHR15454:SF69">
    <property type="entry name" value="SERINE_THREONINE-PROTEIN KINASE 11-INTERACTING PROTEIN"/>
    <property type="match status" value="1"/>
</dbReference>
<dbReference type="InterPro" id="IPR001611">
    <property type="entry name" value="Leu-rich_rpt"/>
</dbReference>
<evidence type="ECO:0000313" key="7">
    <source>
        <dbReference type="Proteomes" id="UP001141806"/>
    </source>
</evidence>
<evidence type="ECO:0000256" key="5">
    <source>
        <dbReference type="SAM" id="Coils"/>
    </source>
</evidence>
<gene>
    <name evidence="6" type="ORF">NE237_008087</name>
</gene>
<dbReference type="GO" id="GO:0005737">
    <property type="term" value="C:cytoplasm"/>
    <property type="evidence" value="ECO:0007669"/>
    <property type="project" value="UniProtKB-SubCell"/>
</dbReference>
<comment type="subcellular location">
    <subcellularLocation>
        <location evidence="1">Cytoplasm</location>
    </subcellularLocation>
</comment>
<proteinExistence type="predicted"/>
<keyword evidence="2" id="KW-0963">Cytoplasm</keyword>
<reference evidence="6" key="1">
    <citation type="journal article" date="2023" name="Plant J.">
        <title>The genome of the king protea, Protea cynaroides.</title>
        <authorList>
            <person name="Chang J."/>
            <person name="Duong T.A."/>
            <person name="Schoeman C."/>
            <person name="Ma X."/>
            <person name="Roodt D."/>
            <person name="Barker N."/>
            <person name="Li Z."/>
            <person name="Van de Peer Y."/>
            <person name="Mizrachi E."/>
        </authorList>
    </citation>
    <scope>NUCLEOTIDE SEQUENCE</scope>
    <source>
        <tissue evidence="6">Young leaves</tissue>
    </source>
</reference>
<keyword evidence="3" id="KW-0433">Leucine-rich repeat</keyword>
<dbReference type="AlphaFoldDB" id="A0A9Q0KQB7"/>
<evidence type="ECO:0000256" key="4">
    <source>
        <dbReference type="ARBA" id="ARBA00022737"/>
    </source>
</evidence>
<feature type="coiled-coil region" evidence="5">
    <location>
        <begin position="399"/>
        <end position="426"/>
    </location>
</feature>
<dbReference type="PANTHER" id="PTHR15454">
    <property type="entry name" value="NISCHARIN RELATED"/>
    <property type="match status" value="1"/>
</dbReference>